<comment type="cofactor">
    <cofactor evidence="1">
        <name>pyridoxal 5'-phosphate</name>
        <dbReference type="ChEBI" id="CHEBI:597326"/>
    </cofactor>
</comment>
<evidence type="ECO:0000256" key="5">
    <source>
        <dbReference type="ARBA" id="ARBA00037974"/>
    </source>
</evidence>
<dbReference type="InterPro" id="IPR004839">
    <property type="entry name" value="Aminotransferase_I/II_large"/>
</dbReference>
<evidence type="ECO:0000256" key="3">
    <source>
        <dbReference type="ARBA" id="ARBA00022898"/>
    </source>
</evidence>
<evidence type="ECO:0000256" key="4">
    <source>
        <dbReference type="ARBA" id="ARBA00023239"/>
    </source>
</evidence>
<evidence type="ECO:0000256" key="1">
    <source>
        <dbReference type="ARBA" id="ARBA00001933"/>
    </source>
</evidence>
<dbReference type="EMBL" id="JAAQPH010000035">
    <property type="protein sequence ID" value="NIA72216.1"/>
    <property type="molecule type" value="Genomic_DNA"/>
</dbReference>
<keyword evidence="8" id="KW-1185">Reference proteome</keyword>
<keyword evidence="7" id="KW-0808">Transferase</keyword>
<dbReference type="AlphaFoldDB" id="A0A967F3L4"/>
<comment type="caution">
    <text evidence="7">The sequence shown here is derived from an EMBL/GenBank/DDBJ whole genome shotgun (WGS) entry which is preliminary data.</text>
</comment>
<dbReference type="GO" id="GO:0047804">
    <property type="term" value="F:cysteine-S-conjugate beta-lyase activity"/>
    <property type="evidence" value="ECO:0007669"/>
    <property type="project" value="UniProtKB-EC"/>
</dbReference>
<dbReference type="InterPro" id="IPR015421">
    <property type="entry name" value="PyrdxlP-dep_Trfase_major"/>
</dbReference>
<accession>A0A967F3L4</accession>
<reference evidence="7" key="1">
    <citation type="submission" date="2020-03" db="EMBL/GenBank/DDBJ databases">
        <title>Genome of Pelagibius litoralis DSM 21314T.</title>
        <authorList>
            <person name="Wang G."/>
        </authorList>
    </citation>
    <scope>NUCLEOTIDE SEQUENCE</scope>
    <source>
        <strain evidence="7">DSM 21314</strain>
    </source>
</reference>
<dbReference type="InterPro" id="IPR015422">
    <property type="entry name" value="PyrdxlP-dep_Trfase_small"/>
</dbReference>
<dbReference type="GO" id="GO:0008483">
    <property type="term" value="F:transaminase activity"/>
    <property type="evidence" value="ECO:0007669"/>
    <property type="project" value="UniProtKB-KW"/>
</dbReference>
<proteinExistence type="inferred from homology"/>
<dbReference type="InterPro" id="IPR027619">
    <property type="entry name" value="C-S_lyase_PatB-like"/>
</dbReference>
<dbReference type="SUPFAM" id="SSF53383">
    <property type="entry name" value="PLP-dependent transferases"/>
    <property type="match status" value="1"/>
</dbReference>
<dbReference type="Pfam" id="PF00155">
    <property type="entry name" value="Aminotran_1_2"/>
    <property type="match status" value="1"/>
</dbReference>
<dbReference type="Gene3D" id="3.40.640.10">
    <property type="entry name" value="Type I PLP-dependent aspartate aminotransferase-like (Major domain)"/>
    <property type="match status" value="1"/>
</dbReference>
<name>A0A967F3L4_9PROT</name>
<dbReference type="GO" id="GO:0030170">
    <property type="term" value="F:pyridoxal phosphate binding"/>
    <property type="evidence" value="ECO:0007669"/>
    <property type="project" value="InterPro"/>
</dbReference>
<evidence type="ECO:0000256" key="2">
    <source>
        <dbReference type="ARBA" id="ARBA00012224"/>
    </source>
</evidence>
<dbReference type="InterPro" id="IPR015424">
    <property type="entry name" value="PyrdxlP-dep_Trfase"/>
</dbReference>
<organism evidence="7 8">
    <name type="scientific">Pelagibius litoralis</name>
    <dbReference type="NCBI Taxonomy" id="374515"/>
    <lineage>
        <taxon>Bacteria</taxon>
        <taxon>Pseudomonadati</taxon>
        <taxon>Pseudomonadota</taxon>
        <taxon>Alphaproteobacteria</taxon>
        <taxon>Rhodospirillales</taxon>
        <taxon>Rhodovibrionaceae</taxon>
        <taxon>Pelagibius</taxon>
    </lineage>
</organism>
<dbReference type="Proteomes" id="UP000761264">
    <property type="component" value="Unassembled WGS sequence"/>
</dbReference>
<gene>
    <name evidence="7" type="ORF">HBA54_26855</name>
</gene>
<feature type="domain" description="Aminotransferase class I/classII large" evidence="6">
    <location>
        <begin position="41"/>
        <end position="383"/>
    </location>
</feature>
<dbReference type="NCBIfam" id="TIGR04350">
    <property type="entry name" value="C_S_lyase_PatB"/>
    <property type="match status" value="1"/>
</dbReference>
<sequence>MTFDFDEVIDRRGTDCAKWDLIEPLFGVDPADGLSMWVADMDFRAPPSVQQALAEALDRGVYGYHGPATAYKDAAIDWLEQRHGWAVDPDWITIAHGLVSGLGLCIQAFSEKGDGVIVFSPVYHAFDRVIAANERRTVESELREVEGCYVMDLEALGESLDGSERIVILCSPHNPGGRVWTAEELRDLAEFCEKHDLILVCDEVHHDLVYPGHRHVVTPLAAPAQRDRMVICAAASKTFNLAGGMTGSVIIENEDLRSRYRKVQAAAGLSPIHMGMLMTTAAYRGGADWLEALIVYLDGNRRLFDEAIAAIPGLRSMHLEATYLAWVDVSALQLEQAKIERLMSKEARIAANYGPTFGKGGEGRLRFNLATPRSRVEEAARRLERTFAE</sequence>
<evidence type="ECO:0000259" key="6">
    <source>
        <dbReference type="Pfam" id="PF00155"/>
    </source>
</evidence>
<dbReference type="PANTHER" id="PTHR43525">
    <property type="entry name" value="PROTEIN MALY"/>
    <property type="match status" value="1"/>
</dbReference>
<evidence type="ECO:0000313" key="8">
    <source>
        <dbReference type="Proteomes" id="UP000761264"/>
    </source>
</evidence>
<keyword evidence="3" id="KW-0663">Pyridoxal phosphate</keyword>
<dbReference type="CDD" id="cd00609">
    <property type="entry name" value="AAT_like"/>
    <property type="match status" value="1"/>
</dbReference>
<comment type="similarity">
    <text evidence="5">Belongs to the class-II pyridoxal-phosphate-dependent aminotransferase family. MalY/PatB cystathionine beta-lyase subfamily.</text>
</comment>
<dbReference type="EC" id="4.4.1.13" evidence="2"/>
<keyword evidence="4" id="KW-0456">Lyase</keyword>
<dbReference type="RefSeq" id="WP_167231189.1">
    <property type="nucleotide sequence ID" value="NZ_JAAQPH010000035.1"/>
</dbReference>
<keyword evidence="7" id="KW-0032">Aminotransferase</keyword>
<protein>
    <recommendedName>
        <fullName evidence="2">cysteine-S-conjugate beta-lyase</fullName>
        <ecNumber evidence="2">4.4.1.13</ecNumber>
    </recommendedName>
</protein>
<dbReference type="PANTHER" id="PTHR43525:SF1">
    <property type="entry name" value="PROTEIN MALY"/>
    <property type="match status" value="1"/>
</dbReference>
<dbReference type="InterPro" id="IPR051798">
    <property type="entry name" value="Class-II_PLP-Dep_Aminotrans"/>
</dbReference>
<evidence type="ECO:0000313" key="7">
    <source>
        <dbReference type="EMBL" id="NIA72216.1"/>
    </source>
</evidence>
<dbReference type="Gene3D" id="3.90.1150.10">
    <property type="entry name" value="Aspartate Aminotransferase, domain 1"/>
    <property type="match status" value="1"/>
</dbReference>